<reference evidence="7" key="1">
    <citation type="journal article" date="2019" name="Gigascience">
        <title>De novo genome assembly of the endangered Acer yangbiense, a plant species with extremely small populations endemic to Yunnan Province, China.</title>
        <authorList>
            <person name="Yang J."/>
            <person name="Wariss H.M."/>
            <person name="Tao L."/>
            <person name="Zhang R."/>
            <person name="Yun Q."/>
            <person name="Hollingsworth P."/>
            <person name="Dao Z."/>
            <person name="Luo G."/>
            <person name="Guo H."/>
            <person name="Ma Y."/>
            <person name="Sun W."/>
        </authorList>
    </citation>
    <scope>NUCLEOTIDE SEQUENCE [LARGE SCALE GENOMIC DNA]</scope>
    <source>
        <strain evidence="7">cv. Malutang</strain>
    </source>
</reference>
<protein>
    <submittedName>
        <fullName evidence="6">Uncharacterized protein</fullName>
    </submittedName>
</protein>
<accession>A0A5C7I5W5</accession>
<evidence type="ECO:0000256" key="1">
    <source>
        <dbReference type="ARBA" id="ARBA00006787"/>
    </source>
</evidence>
<dbReference type="GO" id="GO:0016121">
    <property type="term" value="P:carotene catabolic process"/>
    <property type="evidence" value="ECO:0007669"/>
    <property type="project" value="TreeGrafter"/>
</dbReference>
<dbReference type="Pfam" id="PF03055">
    <property type="entry name" value="RPE65"/>
    <property type="match status" value="1"/>
</dbReference>
<dbReference type="GO" id="GO:0046872">
    <property type="term" value="F:metal ion binding"/>
    <property type="evidence" value="ECO:0007669"/>
    <property type="project" value="UniProtKB-KW"/>
</dbReference>
<organism evidence="6 7">
    <name type="scientific">Acer yangbiense</name>
    <dbReference type="NCBI Taxonomy" id="1000413"/>
    <lineage>
        <taxon>Eukaryota</taxon>
        <taxon>Viridiplantae</taxon>
        <taxon>Streptophyta</taxon>
        <taxon>Embryophyta</taxon>
        <taxon>Tracheophyta</taxon>
        <taxon>Spermatophyta</taxon>
        <taxon>Magnoliopsida</taxon>
        <taxon>eudicotyledons</taxon>
        <taxon>Gunneridae</taxon>
        <taxon>Pentapetalae</taxon>
        <taxon>rosids</taxon>
        <taxon>malvids</taxon>
        <taxon>Sapindales</taxon>
        <taxon>Sapindaceae</taxon>
        <taxon>Hippocastanoideae</taxon>
        <taxon>Acereae</taxon>
        <taxon>Acer</taxon>
    </lineage>
</organism>
<keyword evidence="3" id="KW-0223">Dioxygenase</keyword>
<dbReference type="AlphaFoldDB" id="A0A5C7I5W5"/>
<gene>
    <name evidence="6" type="ORF">EZV62_011489</name>
</gene>
<name>A0A5C7I5W5_9ROSI</name>
<comment type="similarity">
    <text evidence="1">Belongs to the carotenoid oxygenase family.</text>
</comment>
<dbReference type="PANTHER" id="PTHR10543:SF142">
    <property type="entry name" value="OS06G0162550 PROTEIN"/>
    <property type="match status" value="1"/>
</dbReference>
<evidence type="ECO:0000256" key="2">
    <source>
        <dbReference type="ARBA" id="ARBA00022723"/>
    </source>
</evidence>
<dbReference type="EMBL" id="VAHF01000004">
    <property type="protein sequence ID" value="TXG64495.1"/>
    <property type="molecule type" value="Genomic_DNA"/>
</dbReference>
<evidence type="ECO:0000256" key="5">
    <source>
        <dbReference type="PIRSR" id="PIRSR604294-1"/>
    </source>
</evidence>
<dbReference type="InterPro" id="IPR004294">
    <property type="entry name" value="Carotenoid_Oase"/>
</dbReference>
<evidence type="ECO:0000313" key="7">
    <source>
        <dbReference type="Proteomes" id="UP000323000"/>
    </source>
</evidence>
<dbReference type="OrthoDB" id="1069523at2759"/>
<feature type="binding site" evidence="5">
    <location>
        <position position="71"/>
    </location>
    <ligand>
        <name>Fe cation</name>
        <dbReference type="ChEBI" id="CHEBI:24875"/>
        <note>catalytic</note>
    </ligand>
</feature>
<dbReference type="Proteomes" id="UP000323000">
    <property type="component" value="Chromosome 4"/>
</dbReference>
<comment type="cofactor">
    <cofactor evidence="5">
        <name>Fe(2+)</name>
        <dbReference type="ChEBI" id="CHEBI:29033"/>
    </cofactor>
    <text evidence="5">Binds 1 Fe(2+) ion per subunit.</text>
</comment>
<dbReference type="GO" id="GO:0010436">
    <property type="term" value="F:carotenoid dioxygenase activity"/>
    <property type="evidence" value="ECO:0007669"/>
    <property type="project" value="TreeGrafter"/>
</dbReference>
<keyword evidence="3" id="KW-0560">Oxidoreductase</keyword>
<proteinExistence type="inferred from homology"/>
<comment type="caution">
    <text evidence="6">The sequence shown here is derived from an EMBL/GenBank/DDBJ whole genome shotgun (WGS) entry which is preliminary data.</text>
</comment>
<evidence type="ECO:0000256" key="3">
    <source>
        <dbReference type="ARBA" id="ARBA00022964"/>
    </source>
</evidence>
<keyword evidence="2 5" id="KW-0479">Metal-binding</keyword>
<dbReference type="GO" id="GO:0009570">
    <property type="term" value="C:chloroplast stroma"/>
    <property type="evidence" value="ECO:0007669"/>
    <property type="project" value="TreeGrafter"/>
</dbReference>
<keyword evidence="7" id="KW-1185">Reference proteome</keyword>
<dbReference type="PANTHER" id="PTHR10543">
    <property type="entry name" value="BETA-CAROTENE DIOXYGENASE"/>
    <property type="match status" value="1"/>
</dbReference>
<evidence type="ECO:0000256" key="4">
    <source>
        <dbReference type="ARBA" id="ARBA00023004"/>
    </source>
</evidence>
<keyword evidence="4 5" id="KW-0408">Iron</keyword>
<sequence length="183" mass="21020">MDLKLNRCTLFHEMYNVIMDFQLSIDIHRVVLGGPLIKYEHEGCARIGIMPRRGDANSIKWFNVESNCTFHILNCFENGDEVVVWRCRALESIIPGPDLDYTGIKNKYGYAQVADSTASSASGMPKFGGLAKLHLDEPADMEELIKVEYHKFEENVFCTGFAFVSRGRRLQRRQWLDCHIRSQ</sequence>
<evidence type="ECO:0000313" key="6">
    <source>
        <dbReference type="EMBL" id="TXG64495.1"/>
    </source>
</evidence>